<evidence type="ECO:0000256" key="2">
    <source>
        <dbReference type="SAM" id="Phobius"/>
    </source>
</evidence>
<dbReference type="Gene3D" id="2.60.120.260">
    <property type="entry name" value="Galactose-binding domain-like"/>
    <property type="match status" value="1"/>
</dbReference>
<protein>
    <submittedName>
        <fullName evidence="3">Uncharacterized protein</fullName>
    </submittedName>
</protein>
<dbReference type="EMBL" id="JAVHNQ010000003">
    <property type="protein sequence ID" value="KAK6353684.1"/>
    <property type="molecule type" value="Genomic_DNA"/>
</dbReference>
<reference evidence="3 4" key="1">
    <citation type="submission" date="2019-10" db="EMBL/GenBank/DDBJ databases">
        <authorList>
            <person name="Palmer J.M."/>
        </authorList>
    </citation>
    <scope>NUCLEOTIDE SEQUENCE [LARGE SCALE GENOMIC DNA]</scope>
    <source>
        <strain evidence="3 4">TWF696</strain>
    </source>
</reference>
<proteinExistence type="predicted"/>
<feature type="region of interest" description="Disordered" evidence="1">
    <location>
        <begin position="15"/>
        <end position="56"/>
    </location>
</feature>
<keyword evidence="2" id="KW-0472">Membrane</keyword>
<dbReference type="AlphaFoldDB" id="A0AAV9V250"/>
<keyword evidence="4" id="KW-1185">Reference proteome</keyword>
<feature type="transmembrane region" description="Helical" evidence="2">
    <location>
        <begin position="64"/>
        <end position="87"/>
    </location>
</feature>
<keyword evidence="2" id="KW-1133">Transmembrane helix</keyword>
<feature type="compositionally biased region" description="Gly residues" evidence="1">
    <location>
        <begin position="104"/>
        <end position="121"/>
    </location>
</feature>
<accession>A0AAV9V250</accession>
<evidence type="ECO:0000313" key="4">
    <source>
        <dbReference type="Proteomes" id="UP001375240"/>
    </source>
</evidence>
<feature type="compositionally biased region" description="Low complexity" evidence="1">
    <location>
        <begin position="89"/>
        <end position="103"/>
    </location>
</feature>
<comment type="caution">
    <text evidence="3">The sequence shown here is derived from an EMBL/GenBank/DDBJ whole genome shotgun (WGS) entry which is preliminary data.</text>
</comment>
<evidence type="ECO:0000256" key="1">
    <source>
        <dbReference type="SAM" id="MobiDB-lite"/>
    </source>
</evidence>
<keyword evidence="2" id="KW-0812">Transmembrane</keyword>
<name>A0AAV9V250_9PEZI</name>
<feature type="compositionally biased region" description="Low complexity" evidence="1">
    <location>
        <begin position="38"/>
        <end position="50"/>
    </location>
</feature>
<sequence length="350" mass="36149">MASSTDLEKNAALPNLGDVYGGIEDNRPIGGVAEESEPIAASASSSDPKAPGGGSDSWFTKKRIIIIAVVAIVVVAGAVGGAVGGVLSSKNNTSSASSDTSSDGNGGGNGSGGGSTPGGPGSSSRTNGASPTSPGGGSTNTPANPTATGIILPSGVTAVAFRGVPTPAVSSQPISVNLGFPGLEPNVRLSGSNLVSNGDFNQNLTNWDNPDGCWDVNRWDDKGYVSAWNGEHPGARRCDLSQTITQPNSIANDTDYVVSFLYRNSVNESSDNAWFWAYLGDDSAVNEVLATNERSPTTDNRWSNAAYKYTLRANQKGRIVFNGFNDAGYWEVSMVQMVPLSTLNTLRTFG</sequence>
<gene>
    <name evidence="3" type="ORF">TWF696_005646</name>
</gene>
<evidence type="ECO:0000313" key="3">
    <source>
        <dbReference type="EMBL" id="KAK6353684.1"/>
    </source>
</evidence>
<feature type="region of interest" description="Disordered" evidence="1">
    <location>
        <begin position="89"/>
        <end position="149"/>
    </location>
</feature>
<organism evidence="3 4">
    <name type="scientific">Orbilia brochopaga</name>
    <dbReference type="NCBI Taxonomy" id="3140254"/>
    <lineage>
        <taxon>Eukaryota</taxon>
        <taxon>Fungi</taxon>
        <taxon>Dikarya</taxon>
        <taxon>Ascomycota</taxon>
        <taxon>Pezizomycotina</taxon>
        <taxon>Orbiliomycetes</taxon>
        <taxon>Orbiliales</taxon>
        <taxon>Orbiliaceae</taxon>
        <taxon>Orbilia</taxon>
    </lineage>
</organism>
<feature type="compositionally biased region" description="Low complexity" evidence="1">
    <location>
        <begin position="122"/>
        <end position="143"/>
    </location>
</feature>
<dbReference type="Proteomes" id="UP001375240">
    <property type="component" value="Unassembled WGS sequence"/>
</dbReference>